<feature type="compositionally biased region" description="Polar residues" evidence="1">
    <location>
        <begin position="1"/>
        <end position="13"/>
    </location>
</feature>
<evidence type="ECO:0000313" key="2">
    <source>
        <dbReference type="EMBL" id="OGC27574.1"/>
    </source>
</evidence>
<comment type="caution">
    <text evidence="2">The sequence shown here is derived from an EMBL/GenBank/DDBJ whole genome shotgun (WGS) entry which is preliminary data.</text>
</comment>
<proteinExistence type="predicted"/>
<name>A0A1F4T4E1_UNCSA</name>
<evidence type="ECO:0000256" key="1">
    <source>
        <dbReference type="SAM" id="MobiDB-lite"/>
    </source>
</evidence>
<dbReference type="Proteomes" id="UP000178602">
    <property type="component" value="Unassembled WGS sequence"/>
</dbReference>
<sequence length="81" mass="8530">MDISSQYNSSSVGSDLKRGESDLLSSLSGGRNPLDSLGDRVSSAIKQDDQAVNSVDSQAVKRMISDLFAMPQAGTTHNSVV</sequence>
<reference evidence="2 3" key="1">
    <citation type="journal article" date="2016" name="Nat. Commun.">
        <title>Thousands of microbial genomes shed light on interconnected biogeochemical processes in an aquifer system.</title>
        <authorList>
            <person name="Anantharaman K."/>
            <person name="Brown C.T."/>
            <person name="Hug L.A."/>
            <person name="Sharon I."/>
            <person name="Castelle C.J."/>
            <person name="Probst A.J."/>
            <person name="Thomas B.C."/>
            <person name="Singh A."/>
            <person name="Wilkins M.J."/>
            <person name="Karaoz U."/>
            <person name="Brodie E.L."/>
            <person name="Williams K.H."/>
            <person name="Hubbard S.S."/>
            <person name="Banfield J.F."/>
        </authorList>
    </citation>
    <scope>NUCLEOTIDE SEQUENCE [LARGE SCALE GENOMIC DNA]</scope>
</reference>
<dbReference type="EMBL" id="MEUG01000001">
    <property type="protein sequence ID" value="OGC27574.1"/>
    <property type="molecule type" value="Genomic_DNA"/>
</dbReference>
<accession>A0A1F4T4E1</accession>
<protein>
    <submittedName>
        <fullName evidence="2">Uncharacterized protein</fullName>
    </submittedName>
</protein>
<dbReference type="AlphaFoldDB" id="A0A1F4T4E1"/>
<gene>
    <name evidence="2" type="ORF">A3K49_00935</name>
</gene>
<evidence type="ECO:0000313" key="3">
    <source>
        <dbReference type="Proteomes" id="UP000178602"/>
    </source>
</evidence>
<feature type="region of interest" description="Disordered" evidence="1">
    <location>
        <begin position="1"/>
        <end position="39"/>
    </location>
</feature>
<organism evidence="2 3">
    <name type="scientific">candidate division WOR-1 bacterium RIFOXYC12_FULL_54_18</name>
    <dbReference type="NCBI Taxonomy" id="1802584"/>
    <lineage>
        <taxon>Bacteria</taxon>
        <taxon>Bacillati</taxon>
        <taxon>Saganbacteria</taxon>
    </lineage>
</organism>